<evidence type="ECO:0000256" key="3">
    <source>
        <dbReference type="ARBA" id="ARBA00007618"/>
    </source>
</evidence>
<dbReference type="AlphaFoldDB" id="A0A9Q1ETY9"/>
<organism evidence="10 11">
    <name type="scientific">Synaphobranchus kaupii</name>
    <name type="common">Kaup's arrowtooth eel</name>
    <dbReference type="NCBI Taxonomy" id="118154"/>
    <lineage>
        <taxon>Eukaryota</taxon>
        <taxon>Metazoa</taxon>
        <taxon>Chordata</taxon>
        <taxon>Craniata</taxon>
        <taxon>Vertebrata</taxon>
        <taxon>Euteleostomi</taxon>
        <taxon>Actinopterygii</taxon>
        <taxon>Neopterygii</taxon>
        <taxon>Teleostei</taxon>
        <taxon>Anguilliformes</taxon>
        <taxon>Synaphobranchidae</taxon>
        <taxon>Synaphobranchus</taxon>
    </lineage>
</organism>
<dbReference type="OrthoDB" id="9943433at2759"/>
<evidence type="ECO:0000256" key="5">
    <source>
        <dbReference type="ARBA" id="ARBA00022692"/>
    </source>
</evidence>
<keyword evidence="6" id="KW-0256">Endoplasmic reticulum</keyword>
<dbReference type="PANTHER" id="PTHR14275">
    <property type="entry name" value="PROMETHIN"/>
    <property type="match status" value="1"/>
</dbReference>
<dbReference type="PANTHER" id="PTHR14275:SF0">
    <property type="entry name" value="LIPID DROPLET ASSEMBLY FACTOR 1"/>
    <property type="match status" value="1"/>
</dbReference>
<evidence type="ECO:0000313" key="10">
    <source>
        <dbReference type="EMBL" id="KAJ8344925.1"/>
    </source>
</evidence>
<keyword evidence="8 9" id="KW-0472">Membrane</keyword>
<reference evidence="10" key="1">
    <citation type="journal article" date="2023" name="Science">
        <title>Genome structures resolve the early diversification of teleost fishes.</title>
        <authorList>
            <person name="Parey E."/>
            <person name="Louis A."/>
            <person name="Montfort J."/>
            <person name="Bouchez O."/>
            <person name="Roques C."/>
            <person name="Iampietro C."/>
            <person name="Lluch J."/>
            <person name="Castinel A."/>
            <person name="Donnadieu C."/>
            <person name="Desvignes T."/>
            <person name="Floi Bucao C."/>
            <person name="Jouanno E."/>
            <person name="Wen M."/>
            <person name="Mejri S."/>
            <person name="Dirks R."/>
            <person name="Jansen H."/>
            <person name="Henkel C."/>
            <person name="Chen W.J."/>
            <person name="Zahm M."/>
            <person name="Cabau C."/>
            <person name="Klopp C."/>
            <person name="Thompson A.W."/>
            <person name="Robinson-Rechavi M."/>
            <person name="Braasch I."/>
            <person name="Lecointre G."/>
            <person name="Bobe J."/>
            <person name="Postlethwait J.H."/>
            <person name="Berthelot C."/>
            <person name="Roest Crollius H."/>
            <person name="Guiguen Y."/>
        </authorList>
    </citation>
    <scope>NUCLEOTIDE SEQUENCE</scope>
    <source>
        <strain evidence="10">WJC10195</strain>
    </source>
</reference>
<name>A0A9Q1ETY9_SYNKA</name>
<feature type="transmembrane region" description="Helical" evidence="9">
    <location>
        <begin position="89"/>
        <end position="122"/>
    </location>
</feature>
<accession>A0A9Q1ETY9</accession>
<dbReference type="Proteomes" id="UP001152622">
    <property type="component" value="Chromosome 12"/>
</dbReference>
<keyword evidence="11" id="KW-1185">Reference proteome</keyword>
<proteinExistence type="inferred from homology"/>
<gene>
    <name evidence="10" type="ORF">SKAU_G00291180</name>
</gene>
<feature type="transmembrane region" description="Helical" evidence="9">
    <location>
        <begin position="50"/>
        <end position="77"/>
    </location>
</feature>
<evidence type="ECO:0000256" key="4">
    <source>
        <dbReference type="ARBA" id="ARBA00022677"/>
    </source>
</evidence>
<keyword evidence="5 9" id="KW-0812">Transmembrane</keyword>
<evidence type="ECO:0000256" key="8">
    <source>
        <dbReference type="ARBA" id="ARBA00023136"/>
    </source>
</evidence>
<evidence type="ECO:0000256" key="2">
    <source>
        <dbReference type="ARBA" id="ARBA00004502"/>
    </source>
</evidence>
<comment type="subcellular location">
    <subcellularLocation>
        <location evidence="1">Endoplasmic reticulum membrane</location>
        <topology evidence="1">Multi-pass membrane protein</topology>
    </subcellularLocation>
    <subcellularLocation>
        <location evidence="2">Lipid droplet</location>
    </subcellularLocation>
</comment>
<keyword evidence="4" id="KW-0551">Lipid droplet</keyword>
<dbReference type="GO" id="GO:0005811">
    <property type="term" value="C:lipid droplet"/>
    <property type="evidence" value="ECO:0007669"/>
    <property type="project" value="UniProtKB-SubCell"/>
</dbReference>
<dbReference type="GO" id="GO:0005789">
    <property type="term" value="C:endoplasmic reticulum membrane"/>
    <property type="evidence" value="ECO:0007669"/>
    <property type="project" value="UniProtKB-SubCell"/>
</dbReference>
<evidence type="ECO:0000256" key="1">
    <source>
        <dbReference type="ARBA" id="ARBA00004477"/>
    </source>
</evidence>
<evidence type="ECO:0000256" key="7">
    <source>
        <dbReference type="ARBA" id="ARBA00022989"/>
    </source>
</evidence>
<dbReference type="InterPro" id="IPR029709">
    <property type="entry name" value="LDAF1"/>
</dbReference>
<evidence type="ECO:0000256" key="6">
    <source>
        <dbReference type="ARBA" id="ARBA00022824"/>
    </source>
</evidence>
<comment type="caution">
    <text evidence="10">The sequence shown here is derived from an EMBL/GenBank/DDBJ whole genome shotgun (WGS) entry which is preliminary data.</text>
</comment>
<evidence type="ECO:0008006" key="12">
    <source>
        <dbReference type="Google" id="ProtNLM"/>
    </source>
</evidence>
<keyword evidence="7 9" id="KW-1133">Transmembrane helix</keyword>
<evidence type="ECO:0000256" key="9">
    <source>
        <dbReference type="SAM" id="Phobius"/>
    </source>
</evidence>
<dbReference type="Pfam" id="PF16015">
    <property type="entry name" value="Promethin"/>
    <property type="match status" value="1"/>
</dbReference>
<dbReference type="EMBL" id="JAINUF010000012">
    <property type="protein sequence ID" value="KAJ8344925.1"/>
    <property type="molecule type" value="Genomic_DNA"/>
</dbReference>
<evidence type="ECO:0000313" key="11">
    <source>
        <dbReference type="Proteomes" id="UP001152622"/>
    </source>
</evidence>
<comment type="similarity">
    <text evidence="3">Belongs to the LDAF1 family.</text>
</comment>
<sequence>MQCSDVVSLPRVLLQFQSRFHTLMESLNSDPKMAEFMNTSLGKYLNSHPFLALSLLVFGALAIVPVGLFLVFAMVTLISATVGFVFLEVFLLSLGGATLLCVLCGVAMVAIIVTSILSVVYVTTSNMLNLYYSQRVSEEKRDLRKSQGCKNQRGQ</sequence>
<protein>
    <recommendedName>
        <fullName evidence="12">Promethin</fullName>
    </recommendedName>
</protein>